<dbReference type="OrthoDB" id="5296151at2"/>
<dbReference type="InterPro" id="IPR000639">
    <property type="entry name" value="Epox_hydrolase-like"/>
</dbReference>
<name>K6YP23_9ALTE</name>
<proteinExistence type="predicted"/>
<feature type="domain" description="AB hydrolase-1" evidence="2">
    <location>
        <begin position="27"/>
        <end position="285"/>
    </location>
</feature>
<gene>
    <name evidence="3" type="ORF">GLIP_0448</name>
</gene>
<comment type="caution">
    <text evidence="3">The sequence shown here is derived from an EMBL/GenBank/DDBJ whole genome shotgun (WGS) entry which is preliminary data.</text>
</comment>
<keyword evidence="1 3" id="KW-0378">Hydrolase</keyword>
<sequence length="299" mass="34618">MQSKQAQIDNCYIHYIEICDCKSPKGTIVFLHGFPENWRTWRHQLQYFSKNYRVIAPDLPGYNQSSKPHEIEFYQVTNLIDVMSRFIRFVAEDKPVTLVAHDWGGAIAWPLVAFHAELFSRLVILNASHPSTFTREMMNNPQQRENSGYIHQLIASDAVANIKLNDYKFLLEMFLDENGQSVLTPNEIIEYQESWRMAGTLDAMLNYYRAMPQLAPTHTNGHANGPVTELQNMKIPNINIKVNTLVLWGMLDLAFVPEVLDGLQSYVQDLEIVRFNKANHWLHHQFPELVNAQIERFIG</sequence>
<evidence type="ECO:0000256" key="1">
    <source>
        <dbReference type="ARBA" id="ARBA00022801"/>
    </source>
</evidence>
<dbReference type="GO" id="GO:0016787">
    <property type="term" value="F:hydrolase activity"/>
    <property type="evidence" value="ECO:0007669"/>
    <property type="project" value="UniProtKB-KW"/>
</dbReference>
<evidence type="ECO:0000313" key="3">
    <source>
        <dbReference type="EMBL" id="GAC13095.1"/>
    </source>
</evidence>
<dbReference type="Proteomes" id="UP000006334">
    <property type="component" value="Unassembled WGS sequence"/>
</dbReference>
<accession>K6YP23</accession>
<dbReference type="eggNOG" id="COG0596">
    <property type="taxonomic scope" value="Bacteria"/>
</dbReference>
<dbReference type="Gene3D" id="3.40.50.1820">
    <property type="entry name" value="alpha/beta hydrolase"/>
    <property type="match status" value="1"/>
</dbReference>
<dbReference type="AlphaFoldDB" id="K6YP23"/>
<evidence type="ECO:0000313" key="4">
    <source>
        <dbReference type="Proteomes" id="UP000006334"/>
    </source>
</evidence>
<dbReference type="InterPro" id="IPR029058">
    <property type="entry name" value="AB_hydrolase_fold"/>
</dbReference>
<dbReference type="InterPro" id="IPR000073">
    <property type="entry name" value="AB_hydrolase_1"/>
</dbReference>
<dbReference type="Pfam" id="PF00561">
    <property type="entry name" value="Abhydrolase_1"/>
    <property type="match status" value="1"/>
</dbReference>
<dbReference type="PRINTS" id="PR00111">
    <property type="entry name" value="ABHYDROLASE"/>
</dbReference>
<reference evidence="3 4" key="1">
    <citation type="journal article" date="2017" name="Antonie Van Leeuwenhoek">
        <title>Rhizobium rhizosphaerae sp. nov., a novel species isolated from rice rhizosphere.</title>
        <authorList>
            <person name="Zhao J.J."/>
            <person name="Zhang J."/>
            <person name="Zhang R.J."/>
            <person name="Zhang C.W."/>
            <person name="Yin H.Q."/>
            <person name="Zhang X.X."/>
        </authorList>
    </citation>
    <scope>NUCLEOTIDE SEQUENCE [LARGE SCALE GENOMIC DNA]</scope>
    <source>
        <strain evidence="3 4">E3</strain>
    </source>
</reference>
<protein>
    <submittedName>
        <fullName evidence="3">Alpha/beta hydrolase fold</fullName>
    </submittedName>
</protein>
<keyword evidence="4" id="KW-1185">Reference proteome</keyword>
<dbReference type="EMBL" id="BAEN01000014">
    <property type="protein sequence ID" value="GAC13095.1"/>
    <property type="molecule type" value="Genomic_DNA"/>
</dbReference>
<dbReference type="RefSeq" id="WP_008842915.1">
    <property type="nucleotide sequence ID" value="NZ_BAEN01000014.1"/>
</dbReference>
<dbReference type="PRINTS" id="PR00412">
    <property type="entry name" value="EPOXHYDRLASE"/>
</dbReference>
<dbReference type="PANTHER" id="PTHR43329">
    <property type="entry name" value="EPOXIDE HYDROLASE"/>
    <property type="match status" value="1"/>
</dbReference>
<dbReference type="SUPFAM" id="SSF53474">
    <property type="entry name" value="alpha/beta-Hydrolases"/>
    <property type="match status" value="1"/>
</dbReference>
<dbReference type="STRING" id="1127673.GLIP_0448"/>
<evidence type="ECO:0000259" key="2">
    <source>
        <dbReference type="Pfam" id="PF00561"/>
    </source>
</evidence>
<organism evidence="3 4">
    <name type="scientific">Aliiglaciecola lipolytica E3</name>
    <dbReference type="NCBI Taxonomy" id="1127673"/>
    <lineage>
        <taxon>Bacteria</taxon>
        <taxon>Pseudomonadati</taxon>
        <taxon>Pseudomonadota</taxon>
        <taxon>Gammaproteobacteria</taxon>
        <taxon>Alteromonadales</taxon>
        <taxon>Alteromonadaceae</taxon>
        <taxon>Aliiglaciecola</taxon>
    </lineage>
</organism>